<sequence length="137" mass="15666">MGYFSELDINNACYEDHSYPSPEMELRWRIEDLRSRLDEITNGEYGITAHYFMGCQFSKDDLAFTPPEYFSRVSDILDAIAIAEEELAMSDCEEPENAIKDTSIEIGIEEIPGQLTIWDIPIDDLIDCPEERMEAAA</sequence>
<name>A0A9D1PE41_9FIRM</name>
<reference evidence="1" key="1">
    <citation type="journal article" date="2021" name="PeerJ">
        <title>Extensive microbial diversity within the chicken gut microbiome revealed by metagenomics and culture.</title>
        <authorList>
            <person name="Gilroy R."/>
            <person name="Ravi A."/>
            <person name="Getino M."/>
            <person name="Pursley I."/>
            <person name="Horton D.L."/>
            <person name="Alikhan N.F."/>
            <person name="Baker D."/>
            <person name="Gharbi K."/>
            <person name="Hall N."/>
            <person name="Watson M."/>
            <person name="Adriaenssens E.M."/>
            <person name="Foster-Nyarko E."/>
            <person name="Jarju S."/>
            <person name="Secka A."/>
            <person name="Antonio M."/>
            <person name="Oren A."/>
            <person name="Chaudhuri R.R."/>
            <person name="La Ragione R."/>
            <person name="Hildebrand F."/>
            <person name="Pallen M.J."/>
        </authorList>
    </citation>
    <scope>NUCLEOTIDE SEQUENCE</scope>
    <source>
        <strain evidence="1">CHK195-9823</strain>
    </source>
</reference>
<gene>
    <name evidence="1" type="ORF">H9747_11225</name>
</gene>
<protein>
    <submittedName>
        <fullName evidence="1">Uncharacterized protein</fullName>
    </submittedName>
</protein>
<dbReference type="AlphaFoldDB" id="A0A9D1PE41"/>
<dbReference type="Proteomes" id="UP000886814">
    <property type="component" value="Unassembled WGS sequence"/>
</dbReference>
<accession>A0A9D1PE41</accession>
<evidence type="ECO:0000313" key="1">
    <source>
        <dbReference type="EMBL" id="HIV39544.1"/>
    </source>
</evidence>
<evidence type="ECO:0000313" key="2">
    <source>
        <dbReference type="Proteomes" id="UP000886814"/>
    </source>
</evidence>
<organism evidence="1 2">
    <name type="scientific">Candidatus Blautia stercorigallinarum</name>
    <dbReference type="NCBI Taxonomy" id="2838501"/>
    <lineage>
        <taxon>Bacteria</taxon>
        <taxon>Bacillati</taxon>
        <taxon>Bacillota</taxon>
        <taxon>Clostridia</taxon>
        <taxon>Lachnospirales</taxon>
        <taxon>Lachnospiraceae</taxon>
        <taxon>Blautia</taxon>
    </lineage>
</organism>
<reference evidence="1" key="2">
    <citation type="submission" date="2021-04" db="EMBL/GenBank/DDBJ databases">
        <authorList>
            <person name="Gilroy R."/>
        </authorList>
    </citation>
    <scope>NUCLEOTIDE SEQUENCE</scope>
    <source>
        <strain evidence="1">CHK195-9823</strain>
    </source>
</reference>
<comment type="caution">
    <text evidence="1">The sequence shown here is derived from an EMBL/GenBank/DDBJ whole genome shotgun (WGS) entry which is preliminary data.</text>
</comment>
<proteinExistence type="predicted"/>
<dbReference type="EMBL" id="DXIQ01000071">
    <property type="protein sequence ID" value="HIV39544.1"/>
    <property type="molecule type" value="Genomic_DNA"/>
</dbReference>